<sequence length="102" mass="11940">MVMRFWRATKLNPLPISRRKCWSLSITACSSWFSVIRSNATKIKYGTPSRIFVQQQELKISETLSRKSQTTQKIPHKTSAYSQDYQQKILYQKGVLQNTVIR</sequence>
<dbReference type="EMBL" id="MEUB01000004">
    <property type="protein sequence ID" value="OGC25041.1"/>
    <property type="molecule type" value="Genomic_DNA"/>
</dbReference>
<gene>
    <name evidence="1" type="ORF">A2310_00020</name>
</gene>
<name>A0A1F4SX79_UNCSA</name>
<dbReference type="AlphaFoldDB" id="A0A1F4SX79"/>
<evidence type="ECO:0000313" key="1">
    <source>
        <dbReference type="EMBL" id="OGC25041.1"/>
    </source>
</evidence>
<evidence type="ECO:0000313" key="2">
    <source>
        <dbReference type="Proteomes" id="UP000178417"/>
    </source>
</evidence>
<organism evidence="1 2">
    <name type="scientific">candidate division WOR-1 bacterium RIFOXYB2_FULL_37_13</name>
    <dbReference type="NCBI Taxonomy" id="1802579"/>
    <lineage>
        <taxon>Bacteria</taxon>
        <taxon>Bacillati</taxon>
        <taxon>Saganbacteria</taxon>
    </lineage>
</organism>
<reference evidence="1 2" key="1">
    <citation type="journal article" date="2016" name="Nat. Commun.">
        <title>Thousands of microbial genomes shed light on interconnected biogeochemical processes in an aquifer system.</title>
        <authorList>
            <person name="Anantharaman K."/>
            <person name="Brown C.T."/>
            <person name="Hug L.A."/>
            <person name="Sharon I."/>
            <person name="Castelle C.J."/>
            <person name="Probst A.J."/>
            <person name="Thomas B.C."/>
            <person name="Singh A."/>
            <person name="Wilkins M.J."/>
            <person name="Karaoz U."/>
            <person name="Brodie E.L."/>
            <person name="Williams K.H."/>
            <person name="Hubbard S.S."/>
            <person name="Banfield J.F."/>
        </authorList>
    </citation>
    <scope>NUCLEOTIDE SEQUENCE [LARGE SCALE GENOMIC DNA]</scope>
</reference>
<accession>A0A1F4SX79</accession>
<proteinExistence type="predicted"/>
<dbReference type="Proteomes" id="UP000178417">
    <property type="component" value="Unassembled WGS sequence"/>
</dbReference>
<protein>
    <submittedName>
        <fullName evidence="1">Uncharacterized protein</fullName>
    </submittedName>
</protein>
<comment type="caution">
    <text evidence="1">The sequence shown here is derived from an EMBL/GenBank/DDBJ whole genome shotgun (WGS) entry which is preliminary data.</text>
</comment>